<comment type="caution">
    <text evidence="1">The sequence shown here is derived from an EMBL/GenBank/DDBJ whole genome shotgun (WGS) entry which is preliminary data.</text>
</comment>
<protein>
    <submittedName>
        <fullName evidence="1">Conjugal transfer protein TraG</fullName>
    </submittedName>
</protein>
<dbReference type="EMBL" id="AAJEEO010000010">
    <property type="protein sequence ID" value="ECK9661692.1"/>
    <property type="molecule type" value="Genomic_DNA"/>
</dbReference>
<organism evidence="1">
    <name type="scientific">Salmonella enterica subsp. enterica serovar Hull</name>
    <dbReference type="NCBI Taxonomy" id="1403564"/>
    <lineage>
        <taxon>Bacteria</taxon>
        <taxon>Pseudomonadati</taxon>
        <taxon>Pseudomonadota</taxon>
        <taxon>Gammaproteobacteria</taxon>
        <taxon>Enterobacterales</taxon>
        <taxon>Enterobacteriaceae</taxon>
        <taxon>Salmonella</taxon>
    </lineage>
</organism>
<reference evidence="1" key="1">
    <citation type="submission" date="2019-05" db="EMBL/GenBank/DDBJ databases">
        <authorList>
            <person name="Ashton P.M."/>
            <person name="Dallman T."/>
            <person name="Nair S."/>
            <person name="De Pinna E."/>
            <person name="Peters T."/>
            <person name="Grant K."/>
        </authorList>
    </citation>
    <scope>NUCLEOTIDE SEQUENCE</scope>
    <source>
        <strain evidence="1">741676</strain>
    </source>
</reference>
<proteinExistence type="predicted"/>
<evidence type="ECO:0000313" key="1">
    <source>
        <dbReference type="EMBL" id="ECK9661692.1"/>
    </source>
</evidence>
<gene>
    <name evidence="1" type="ORF">FE762_10770</name>
</gene>
<sequence length="62" mass="6742">MGSSYFLNTAGYYDTNHALSPHNAWPYSASRDAGLADTGAGSYPTCKQWWADDTVGLKARLL</sequence>
<dbReference type="AlphaFoldDB" id="A0A5I6I3P6"/>
<accession>A0A5I6I3P6</accession>
<name>A0A5I6I3P6_SALET</name>